<name>A0ACC0HYM5_9ERIC</name>
<organism evidence="1 2">
    <name type="scientific">Camellia lanceoleosa</name>
    <dbReference type="NCBI Taxonomy" id="1840588"/>
    <lineage>
        <taxon>Eukaryota</taxon>
        <taxon>Viridiplantae</taxon>
        <taxon>Streptophyta</taxon>
        <taxon>Embryophyta</taxon>
        <taxon>Tracheophyta</taxon>
        <taxon>Spermatophyta</taxon>
        <taxon>Magnoliopsida</taxon>
        <taxon>eudicotyledons</taxon>
        <taxon>Gunneridae</taxon>
        <taxon>Pentapetalae</taxon>
        <taxon>asterids</taxon>
        <taxon>Ericales</taxon>
        <taxon>Theaceae</taxon>
        <taxon>Camellia</taxon>
    </lineage>
</organism>
<evidence type="ECO:0000313" key="1">
    <source>
        <dbReference type="EMBL" id="KAI8018097.1"/>
    </source>
</evidence>
<sequence length="83" mass="9493">MRLRVERLGCFSGWLPLSATRKDDLSFSHTDQRSLEPMISPPKSTALSLSLSLSLSLCLRVEDWIFSIFFSRVILFAPKKHPK</sequence>
<reference evidence="1 2" key="1">
    <citation type="journal article" date="2022" name="Plant J.">
        <title>Chromosome-level genome of Camellia lanceoleosa provides a valuable resource for understanding genome evolution and self-incompatibility.</title>
        <authorList>
            <person name="Gong W."/>
            <person name="Xiao S."/>
            <person name="Wang L."/>
            <person name="Liao Z."/>
            <person name="Chang Y."/>
            <person name="Mo W."/>
            <person name="Hu G."/>
            <person name="Li W."/>
            <person name="Zhao G."/>
            <person name="Zhu H."/>
            <person name="Hu X."/>
            <person name="Ji K."/>
            <person name="Xiang X."/>
            <person name="Song Q."/>
            <person name="Yuan D."/>
            <person name="Jin S."/>
            <person name="Zhang L."/>
        </authorList>
    </citation>
    <scope>NUCLEOTIDE SEQUENCE [LARGE SCALE GENOMIC DNA]</scope>
    <source>
        <strain evidence="1">SQ_2022a</strain>
    </source>
</reference>
<accession>A0ACC0HYM5</accession>
<gene>
    <name evidence="1" type="ORF">LOK49_LG04G00741</name>
</gene>
<dbReference type="EMBL" id="CM045759">
    <property type="protein sequence ID" value="KAI8018097.1"/>
    <property type="molecule type" value="Genomic_DNA"/>
</dbReference>
<dbReference type="Proteomes" id="UP001060215">
    <property type="component" value="Chromosome 2"/>
</dbReference>
<proteinExistence type="predicted"/>
<comment type="caution">
    <text evidence="1">The sequence shown here is derived from an EMBL/GenBank/DDBJ whole genome shotgun (WGS) entry which is preliminary data.</text>
</comment>
<keyword evidence="2" id="KW-1185">Reference proteome</keyword>
<evidence type="ECO:0000313" key="2">
    <source>
        <dbReference type="Proteomes" id="UP001060215"/>
    </source>
</evidence>
<protein>
    <submittedName>
        <fullName evidence="1">Uncharacterized protein</fullName>
    </submittedName>
</protein>